<name>A0A3N3ZXD4_9MICC</name>
<dbReference type="InterPro" id="IPR041575">
    <property type="entry name" value="Rubredoxin_C"/>
</dbReference>
<dbReference type="GO" id="GO:0050660">
    <property type="term" value="F:flavin adenine dinucleotide binding"/>
    <property type="evidence" value="ECO:0007669"/>
    <property type="project" value="UniProtKB-UniRule"/>
</dbReference>
<dbReference type="Proteomes" id="UP000270616">
    <property type="component" value="Unassembled WGS sequence"/>
</dbReference>
<evidence type="ECO:0000256" key="6">
    <source>
        <dbReference type="ARBA" id="ARBA00022485"/>
    </source>
</evidence>
<keyword evidence="14 20" id="KW-0408">Iron</keyword>
<dbReference type="GO" id="GO:0050661">
    <property type="term" value="F:NADP binding"/>
    <property type="evidence" value="ECO:0007669"/>
    <property type="project" value="UniProtKB-UniRule"/>
</dbReference>
<evidence type="ECO:0000256" key="16">
    <source>
        <dbReference type="ARBA" id="ARBA00023063"/>
    </source>
</evidence>
<dbReference type="Gene3D" id="3.50.50.60">
    <property type="entry name" value="FAD/NAD(P)-binding domain"/>
    <property type="match status" value="2"/>
</dbReference>
<dbReference type="SUPFAM" id="SSF55124">
    <property type="entry name" value="Nitrite/Sulfite reductase N-terminal domain-like"/>
    <property type="match status" value="1"/>
</dbReference>
<dbReference type="GO" id="GO:0020037">
    <property type="term" value="F:heme binding"/>
    <property type="evidence" value="ECO:0007669"/>
    <property type="project" value="InterPro"/>
</dbReference>
<keyword evidence="6 20" id="KW-0004">4Fe-4S</keyword>
<dbReference type="Pfam" id="PF04324">
    <property type="entry name" value="Fer2_BFD"/>
    <property type="match status" value="1"/>
</dbReference>
<evidence type="ECO:0000256" key="5">
    <source>
        <dbReference type="ARBA" id="ARBA00012353"/>
    </source>
</evidence>
<feature type="binding site" evidence="20">
    <location>
        <position position="658"/>
    </location>
    <ligand>
        <name>[4Fe-4S] cluster</name>
        <dbReference type="ChEBI" id="CHEBI:49883"/>
    </ligand>
</feature>
<evidence type="ECO:0000256" key="20">
    <source>
        <dbReference type="PIRSR" id="PIRSR037149-1"/>
    </source>
</evidence>
<evidence type="ECO:0000256" key="17">
    <source>
        <dbReference type="ARBA" id="ARBA00034078"/>
    </source>
</evidence>
<dbReference type="EC" id="1.8.7.1" evidence="5"/>
<dbReference type="InterPro" id="IPR017121">
    <property type="entry name" value="Nitrite_Rdtase_lsu"/>
</dbReference>
<comment type="cofactor">
    <cofactor evidence="1 19">
        <name>FAD</name>
        <dbReference type="ChEBI" id="CHEBI:57692"/>
    </cofactor>
</comment>
<feature type="domain" description="FAD/NAD(P)-binding" evidence="24">
    <location>
        <begin position="12"/>
        <end position="302"/>
    </location>
</feature>
<dbReference type="SUPFAM" id="SSF56014">
    <property type="entry name" value="Nitrite and sulphite reductase 4Fe-4S domain-like"/>
    <property type="match status" value="1"/>
</dbReference>
<keyword evidence="9" id="KW-0001">2Fe-2S</keyword>
<keyword evidence="16 19" id="KW-0534">Nitrate assimilation</keyword>
<evidence type="ECO:0000256" key="7">
    <source>
        <dbReference type="ARBA" id="ARBA00022617"/>
    </source>
</evidence>
<evidence type="ECO:0000256" key="1">
    <source>
        <dbReference type="ARBA" id="ARBA00001974"/>
    </source>
</evidence>
<evidence type="ECO:0000256" key="9">
    <source>
        <dbReference type="ARBA" id="ARBA00022714"/>
    </source>
</evidence>
<keyword evidence="15 20" id="KW-0411">Iron-sulfur</keyword>
<dbReference type="PRINTS" id="PR00368">
    <property type="entry name" value="FADPNR"/>
</dbReference>
<dbReference type="OrthoDB" id="9768666at2"/>
<reference evidence="26 27" key="1">
    <citation type="submission" date="2018-10" db="EMBL/GenBank/DDBJ databases">
        <title>Kocuria sp. M5W7-7, whole genome shotgun sequence.</title>
        <authorList>
            <person name="Tuo L."/>
        </authorList>
    </citation>
    <scope>NUCLEOTIDE SEQUENCE [LARGE SCALE GENOMIC DNA]</scope>
    <source>
        <strain evidence="26 27">M5W7-7</strain>
    </source>
</reference>
<comment type="cofactor">
    <cofactor evidence="20">
        <name>siroheme</name>
        <dbReference type="ChEBI" id="CHEBI:60052"/>
    </cofactor>
    <text evidence="20">Binds 1 siroheme per subunit.</text>
</comment>
<dbReference type="Pfam" id="PF03460">
    <property type="entry name" value="NIR_SIR_ferr"/>
    <property type="match status" value="1"/>
</dbReference>
<dbReference type="EMBL" id="RKMF01000007">
    <property type="protein sequence ID" value="ROZ63287.1"/>
    <property type="molecule type" value="Genomic_DNA"/>
</dbReference>
<evidence type="ECO:0000256" key="13">
    <source>
        <dbReference type="ARBA" id="ARBA00023002"/>
    </source>
</evidence>
<evidence type="ECO:0000259" key="22">
    <source>
        <dbReference type="Pfam" id="PF03460"/>
    </source>
</evidence>
<dbReference type="PROSITE" id="PS00365">
    <property type="entry name" value="NIR_SIR"/>
    <property type="match status" value="1"/>
</dbReference>
<feature type="binding site" evidence="20">
    <location>
        <position position="692"/>
    </location>
    <ligand>
        <name>[4Fe-4S] cluster</name>
        <dbReference type="ChEBI" id="CHEBI:49883"/>
    </ligand>
</feature>
<evidence type="ECO:0000256" key="18">
    <source>
        <dbReference type="ARBA" id="ARBA00049518"/>
    </source>
</evidence>
<dbReference type="InterPro" id="IPR005117">
    <property type="entry name" value="NiRdtase/SiRdtase_haem-b_fer"/>
</dbReference>
<comment type="cofactor">
    <cofactor evidence="17">
        <name>[2Fe-2S] cluster</name>
        <dbReference type="ChEBI" id="CHEBI:190135"/>
    </cofactor>
</comment>
<dbReference type="CDD" id="cd19944">
    <property type="entry name" value="NirB_Fer2_BFD-like_2"/>
    <property type="match status" value="1"/>
</dbReference>
<keyword evidence="27" id="KW-1185">Reference proteome</keyword>
<evidence type="ECO:0000256" key="12">
    <source>
        <dbReference type="ARBA" id="ARBA00022827"/>
    </source>
</evidence>
<proteinExistence type="inferred from homology"/>
<feature type="binding site" evidence="20">
    <location>
        <position position="652"/>
    </location>
    <ligand>
        <name>[4Fe-4S] cluster</name>
        <dbReference type="ChEBI" id="CHEBI:49883"/>
    </ligand>
</feature>
<dbReference type="InterPro" id="IPR006067">
    <property type="entry name" value="NO2/SO3_Rdtase_4Fe4S_dom"/>
</dbReference>
<feature type="binding site" evidence="20">
    <location>
        <position position="696"/>
    </location>
    <ligand>
        <name>[4Fe-4S] cluster</name>
        <dbReference type="ChEBI" id="CHEBI:49883"/>
    </ligand>
</feature>
<evidence type="ECO:0000256" key="3">
    <source>
        <dbReference type="ARBA" id="ARBA00005096"/>
    </source>
</evidence>
<dbReference type="GO" id="GO:0051539">
    <property type="term" value="F:4 iron, 4 sulfur cluster binding"/>
    <property type="evidence" value="ECO:0007669"/>
    <property type="project" value="UniProtKB-KW"/>
</dbReference>
<evidence type="ECO:0000256" key="4">
    <source>
        <dbReference type="ARBA" id="ARBA00010429"/>
    </source>
</evidence>
<protein>
    <recommendedName>
        <fullName evidence="5">assimilatory sulfite reductase (ferredoxin)</fullName>
        <ecNumber evidence="5">1.8.7.1</ecNumber>
    </recommendedName>
</protein>
<dbReference type="AlphaFoldDB" id="A0A3N3ZXD4"/>
<dbReference type="Pfam" id="PF07992">
    <property type="entry name" value="Pyr_redox_2"/>
    <property type="match status" value="1"/>
</dbReference>
<comment type="caution">
    <text evidence="26">The sequence shown here is derived from an EMBL/GenBank/DDBJ whole genome shotgun (WGS) entry which is preliminary data.</text>
</comment>
<sequence length="877" mass="94507">MPHTPAPGTGRKILVIGGGPAAHRFTQKMLQKGLGEDTITVLTEEPWAPYDRVALETLFNDPERDLSLGDSGFWDHPQLDLRTKTRASDLDVKNRVVHTRGGEDFPYDELVLATGSNAATLNIPGAHRVHLFRTIEDVQGMVKEVADLREKLGRAPRGVVVGGGLLGLEAAAGLKDLGAEATILDVAEFLLCTQMDRDGGLAVNSLMREHGLDVRCERFIAGVELDEEENVVGVTVKDGPGEDAAVEHIDADMVVLGIGIRARSGLARRAGFHLGARGGVVVDESCKTSVAHVWAIGEVADILGQTWGLVGPANIMAEVVADRLFGGDSTVTGFDTSTRLKFSGVDVASFGDVYAKTPGSIEVNYTDPVAGVYQKIVVGKDQETLLGGVFVGNADPYDALRPLQGRPLPAEPARYLSAAGGDAPETELPDDAILCSCNNVSFGTVREAVKDGNQSVPALKKCTSAGTQCGSCVPMLQKTMEKTMLSLGLTVSKALCEHFDLSRQELYAAVRGSGIRTFPEALERFGKGRDGCLICKPVMASILSSQPKAYVLDEGRGALQDTNDRNLGNMQKDGTYSVVPRIPGGEITPEKLAVIASVAKDYGLYTKVTGAQRIGLYGARLEELPEIWKRFVDAGFESGQAYGKALRNVKSCIGSTWCRFGVQDSVGMGIRLENRYRGLRSPHKFKIGSSGCARDCAEAQGKDIGVMATPEGWTLYLGGNGGANPAHARVIAQDIDELTLVKYIDRYLMYYIRTADKLQRTARWLEDLDEEYGDAMAHLKSVLIDDSLGICADLEADMERQIEGYQDEWAATLASPGRLRRFRSFVNEPETSDDASRQYVLERDQIRPATQDEIRAAEDGSGPVLISGARIPVGADS</sequence>
<comment type="similarity">
    <text evidence="4">Belongs to the nitrite and sulfite reductase 4Fe-4S domain family.</text>
</comment>
<gene>
    <name evidence="26" type="ORF">EDL96_07035</name>
</gene>
<dbReference type="InterPro" id="IPR041854">
    <property type="entry name" value="BFD-like_2Fe2S-bd_dom_sf"/>
</dbReference>
<feature type="domain" description="BFD-like [2Fe-2S]-binding" evidence="23">
    <location>
        <begin position="433"/>
        <end position="480"/>
    </location>
</feature>
<keyword evidence="12 19" id="KW-0274">FAD</keyword>
<keyword evidence="8 19" id="KW-0285">Flavoprotein</keyword>
<feature type="binding site" description="axial binding residue" evidence="20">
    <location>
        <position position="696"/>
    </location>
    <ligand>
        <name>siroheme</name>
        <dbReference type="ChEBI" id="CHEBI:60052"/>
    </ligand>
    <ligandPart>
        <name>Fe</name>
        <dbReference type="ChEBI" id="CHEBI:18248"/>
    </ligandPart>
</feature>
<dbReference type="GO" id="GO:0098809">
    <property type="term" value="F:nitrite reductase activity"/>
    <property type="evidence" value="ECO:0007669"/>
    <property type="project" value="InterPro"/>
</dbReference>
<evidence type="ECO:0000259" key="21">
    <source>
        <dbReference type="Pfam" id="PF01077"/>
    </source>
</evidence>
<comment type="function">
    <text evidence="2">Catalyzes the reduction of sulfite to sulfide, a step in the biosynthesis of sulfur-containing amino acids and cofactors.</text>
</comment>
<keyword evidence="7 20" id="KW-0349">Heme</keyword>
<evidence type="ECO:0000313" key="26">
    <source>
        <dbReference type="EMBL" id="ROZ63287.1"/>
    </source>
</evidence>
<evidence type="ECO:0000256" key="2">
    <source>
        <dbReference type="ARBA" id="ARBA00003247"/>
    </source>
</evidence>
<dbReference type="InterPro" id="IPR045854">
    <property type="entry name" value="NO2/SO3_Rdtase_4Fe4S_sf"/>
</dbReference>
<feature type="domain" description="NADH-rubredoxin oxidoreductase C-terminal" evidence="25">
    <location>
        <begin position="337"/>
        <end position="397"/>
    </location>
</feature>
<dbReference type="InterPro" id="IPR036188">
    <property type="entry name" value="FAD/NAD-bd_sf"/>
</dbReference>
<dbReference type="Pfam" id="PF18267">
    <property type="entry name" value="Rubredoxin_C"/>
    <property type="match status" value="1"/>
</dbReference>
<dbReference type="InterPro" id="IPR012744">
    <property type="entry name" value="Nitri_red_NirB"/>
</dbReference>
<evidence type="ECO:0000313" key="27">
    <source>
        <dbReference type="Proteomes" id="UP000270616"/>
    </source>
</evidence>
<dbReference type="PRINTS" id="PR00411">
    <property type="entry name" value="PNDRDTASEI"/>
</dbReference>
<evidence type="ECO:0000256" key="11">
    <source>
        <dbReference type="ARBA" id="ARBA00022784"/>
    </source>
</evidence>
<comment type="catalytic activity">
    <reaction evidence="18">
        <text>hydrogen sulfide + 6 oxidized [2Fe-2S]-[ferredoxin] + 3 H2O = sulfite + 6 reduced [2Fe-2S]-[ferredoxin] + 7 H(+)</text>
        <dbReference type="Rhea" id="RHEA:23132"/>
        <dbReference type="Rhea" id="RHEA-COMP:10000"/>
        <dbReference type="Rhea" id="RHEA-COMP:10001"/>
        <dbReference type="ChEBI" id="CHEBI:15377"/>
        <dbReference type="ChEBI" id="CHEBI:15378"/>
        <dbReference type="ChEBI" id="CHEBI:17359"/>
        <dbReference type="ChEBI" id="CHEBI:29919"/>
        <dbReference type="ChEBI" id="CHEBI:33737"/>
        <dbReference type="ChEBI" id="CHEBI:33738"/>
        <dbReference type="EC" id="1.8.7.1"/>
    </reaction>
</comment>
<comment type="pathway">
    <text evidence="3">Nitrogen metabolism; nitrate reduction (assimilation).</text>
</comment>
<dbReference type="FunFam" id="3.30.413.10:FF:000007">
    <property type="entry name" value="Nitrite reductase [NAD(P)H] large subunit"/>
    <property type="match status" value="1"/>
</dbReference>
<dbReference type="Gene3D" id="3.30.413.10">
    <property type="entry name" value="Sulfite Reductase Hemoprotein, domain 1"/>
    <property type="match status" value="1"/>
</dbReference>
<feature type="domain" description="Nitrite/Sulfite reductase ferredoxin-like" evidence="22">
    <location>
        <begin position="571"/>
        <end position="631"/>
    </location>
</feature>
<dbReference type="PIRSF" id="PIRSF037149">
    <property type="entry name" value="NirB"/>
    <property type="match status" value="1"/>
</dbReference>
<keyword evidence="13" id="KW-0560">Oxidoreductase</keyword>
<keyword evidence="10 20" id="KW-0479">Metal-binding</keyword>
<dbReference type="GO" id="GO:0046872">
    <property type="term" value="F:metal ion binding"/>
    <property type="evidence" value="ECO:0007669"/>
    <property type="project" value="UniProtKB-KW"/>
</dbReference>
<accession>A0A3N3ZXD4</accession>
<evidence type="ECO:0000259" key="24">
    <source>
        <dbReference type="Pfam" id="PF07992"/>
    </source>
</evidence>
<dbReference type="PANTHER" id="PTHR43809:SF1">
    <property type="entry name" value="NITRITE REDUCTASE (NADH) LARGE SUBUNIT"/>
    <property type="match status" value="1"/>
</dbReference>
<dbReference type="NCBIfam" id="TIGR02374">
    <property type="entry name" value="nitri_red_nirB"/>
    <property type="match status" value="1"/>
</dbReference>
<evidence type="ECO:0000256" key="19">
    <source>
        <dbReference type="PIRNR" id="PIRNR037149"/>
    </source>
</evidence>
<evidence type="ECO:0000256" key="15">
    <source>
        <dbReference type="ARBA" id="ARBA00023014"/>
    </source>
</evidence>
<dbReference type="InterPro" id="IPR007419">
    <property type="entry name" value="BFD-like_2Fe2S-bd_dom"/>
</dbReference>
<dbReference type="GO" id="GO:0042128">
    <property type="term" value="P:nitrate assimilation"/>
    <property type="evidence" value="ECO:0007669"/>
    <property type="project" value="UniProtKB-UniRule"/>
</dbReference>
<dbReference type="PRINTS" id="PR00397">
    <property type="entry name" value="SIROHAEM"/>
</dbReference>
<dbReference type="InterPro" id="IPR036136">
    <property type="entry name" value="Nit/Sulf_reduc_fer-like_dom_sf"/>
</dbReference>
<dbReference type="GO" id="GO:0051537">
    <property type="term" value="F:2 iron, 2 sulfur cluster binding"/>
    <property type="evidence" value="ECO:0007669"/>
    <property type="project" value="UniProtKB-KW"/>
</dbReference>
<dbReference type="UniPathway" id="UPA00653"/>
<dbReference type="InterPro" id="IPR023753">
    <property type="entry name" value="FAD/NAD-binding_dom"/>
</dbReference>
<evidence type="ECO:0000256" key="10">
    <source>
        <dbReference type="ARBA" id="ARBA00022723"/>
    </source>
</evidence>
<dbReference type="InterPro" id="IPR006066">
    <property type="entry name" value="NO2/SO3_Rdtase_FeS/sirohaem_BS"/>
</dbReference>
<dbReference type="Pfam" id="PF01077">
    <property type="entry name" value="NIR_SIR"/>
    <property type="match status" value="1"/>
</dbReference>
<evidence type="ECO:0000259" key="23">
    <source>
        <dbReference type="Pfam" id="PF04324"/>
    </source>
</evidence>
<evidence type="ECO:0000256" key="8">
    <source>
        <dbReference type="ARBA" id="ARBA00022630"/>
    </source>
</evidence>
<comment type="cofactor">
    <cofactor evidence="20">
        <name>[4Fe-4S] cluster</name>
        <dbReference type="ChEBI" id="CHEBI:49883"/>
    </cofactor>
    <text evidence="20">Binds 1 [4Fe-4S] cluster per subunit.</text>
</comment>
<keyword evidence="11" id="KW-0883">Thioether bond</keyword>
<dbReference type="GO" id="GO:0050311">
    <property type="term" value="F:sulfite reductase (ferredoxin) activity"/>
    <property type="evidence" value="ECO:0007669"/>
    <property type="project" value="UniProtKB-EC"/>
</dbReference>
<organism evidence="26 27">
    <name type="scientific">Kocuria soli</name>
    <dbReference type="NCBI Taxonomy" id="2485125"/>
    <lineage>
        <taxon>Bacteria</taxon>
        <taxon>Bacillati</taxon>
        <taxon>Actinomycetota</taxon>
        <taxon>Actinomycetes</taxon>
        <taxon>Micrococcales</taxon>
        <taxon>Micrococcaceae</taxon>
        <taxon>Kocuria</taxon>
    </lineage>
</organism>
<dbReference type="Gene3D" id="1.10.10.1100">
    <property type="entry name" value="BFD-like [2Fe-2S]-binding domain"/>
    <property type="match status" value="1"/>
</dbReference>
<dbReference type="RefSeq" id="WP_123825085.1">
    <property type="nucleotide sequence ID" value="NZ_RKMF01000007.1"/>
</dbReference>
<feature type="domain" description="Nitrite/sulphite reductase 4Fe-4S" evidence="21">
    <location>
        <begin position="643"/>
        <end position="770"/>
    </location>
</feature>
<evidence type="ECO:0000256" key="14">
    <source>
        <dbReference type="ARBA" id="ARBA00023004"/>
    </source>
</evidence>
<dbReference type="InterPro" id="IPR052034">
    <property type="entry name" value="NasD-like"/>
</dbReference>
<dbReference type="PANTHER" id="PTHR43809">
    <property type="entry name" value="NITRITE REDUCTASE (NADH) LARGE SUBUNIT"/>
    <property type="match status" value="1"/>
</dbReference>
<evidence type="ECO:0000259" key="25">
    <source>
        <dbReference type="Pfam" id="PF18267"/>
    </source>
</evidence>
<dbReference type="SUPFAM" id="SSF51905">
    <property type="entry name" value="FAD/NAD(P)-binding domain"/>
    <property type="match status" value="1"/>
</dbReference>